<dbReference type="OMA" id="LIYYEYY"/>
<gene>
    <name evidence="1" type="ORF">EDEG_00338</name>
</gene>
<dbReference type="SUPFAM" id="SSF48452">
    <property type="entry name" value="TPR-like"/>
    <property type="match status" value="1"/>
</dbReference>
<reference evidence="1 2" key="1">
    <citation type="submission" date="2011-08" db="EMBL/GenBank/DDBJ databases">
        <authorList>
            <person name="Liu Z.J."/>
            <person name="Shi F.L."/>
            <person name="Lu J.Q."/>
            <person name="Li M."/>
            <person name="Wang Z.L."/>
        </authorList>
    </citation>
    <scope>NUCLEOTIDE SEQUENCE [LARGE SCALE GENOMIC DNA]</scope>
    <source>
        <strain evidence="1 2">USNM 41457</strain>
    </source>
</reference>
<name>J9D1W2_EDHAE</name>
<dbReference type="HOGENOM" id="CLU_538642_0_0_1"/>
<reference evidence="2" key="2">
    <citation type="submission" date="2015-07" db="EMBL/GenBank/DDBJ databases">
        <title>Contrasting host-pathogen interactions and genome evolution in two generalist and specialist microsporidian pathogens of mosquitoes.</title>
        <authorList>
            <consortium name="The Broad Institute Genomics Platform"/>
            <consortium name="The Broad Institute Genome Sequencing Center for Infectious Disease"/>
            <person name="Cuomo C.A."/>
            <person name="Sanscrainte N.D."/>
            <person name="Goldberg J.M."/>
            <person name="Heiman D."/>
            <person name="Young S."/>
            <person name="Zeng Q."/>
            <person name="Becnel J.J."/>
            <person name="Birren B.W."/>
        </authorList>
    </citation>
    <scope>NUCLEOTIDE SEQUENCE [LARGE SCALE GENOMIC DNA]</scope>
    <source>
        <strain evidence="2">USNM 41457</strain>
    </source>
</reference>
<comment type="caution">
    <text evidence="1">The sequence shown here is derived from an EMBL/GenBank/DDBJ whole genome shotgun (WGS) entry which is preliminary data.</text>
</comment>
<dbReference type="AlphaFoldDB" id="J9D1W2"/>
<dbReference type="Gene3D" id="1.25.40.10">
    <property type="entry name" value="Tetratricopeptide repeat domain"/>
    <property type="match status" value="1"/>
</dbReference>
<protein>
    <submittedName>
        <fullName evidence="1">Uncharacterized protein</fullName>
    </submittedName>
</protein>
<organism evidence="1 2">
    <name type="scientific">Edhazardia aedis (strain USNM 41457)</name>
    <name type="common">Microsporidian parasite</name>
    <dbReference type="NCBI Taxonomy" id="1003232"/>
    <lineage>
        <taxon>Eukaryota</taxon>
        <taxon>Fungi</taxon>
        <taxon>Fungi incertae sedis</taxon>
        <taxon>Microsporidia</taxon>
        <taxon>Edhazardia</taxon>
    </lineage>
</organism>
<evidence type="ECO:0000313" key="2">
    <source>
        <dbReference type="Proteomes" id="UP000003163"/>
    </source>
</evidence>
<sequence length="506" mass="60120">MQIYIDTLELLMNESFFETALLLGELLFLNDVKPIIEDSSFETKIDELSQNNLKIILFLLEALKKCKYYKRILSFIESNCFLLDIMELENIYNFALANVEKNTAKEFITKNSRNITINRDYTIKLSPEIRNLYFKEISNAENCDYKILIDTFYKDERNFEILKYLVENEAISNGDLLEIFNKMKNNNLKKIYRRILNSCDYMDISKFNIDNIYSIDMSFFSPETGLKLHNFVIKHNRVNLSVFMCAFLFRNFDNDYRTYISICHFYLLKGSTKLAHKAISEALYINKNIGPVHRSCGFVFSQLNDPNTAVLCFKKAKNKMPYCWISSVGAALEYKRLNEEKNAHFYYLESLNNNEEMLPLFYYGRFLFEIQDLKSFTKILCKIKNNKKTTQDKFFSELYHIYTFFDEISRNSMHTARDVCNKIENRWKKKICIGYLFYIEKDYVNTVENIFEAYVINPEESLFYELIKISLIETPFRDRSEYTDVTISIFMELTKELNDIKYLLAS</sequence>
<evidence type="ECO:0000313" key="1">
    <source>
        <dbReference type="EMBL" id="EJW01851.1"/>
    </source>
</evidence>
<dbReference type="InParanoid" id="J9D1W2"/>
<dbReference type="Proteomes" id="UP000003163">
    <property type="component" value="Unassembled WGS sequence"/>
</dbReference>
<keyword evidence="2" id="KW-1185">Reference proteome</keyword>
<accession>J9D1W2</accession>
<dbReference type="InterPro" id="IPR011990">
    <property type="entry name" value="TPR-like_helical_dom_sf"/>
</dbReference>
<dbReference type="VEuPathDB" id="MicrosporidiaDB:EDEG_00338"/>
<proteinExistence type="predicted"/>
<dbReference type="EMBL" id="AFBI03000003">
    <property type="protein sequence ID" value="EJW01851.1"/>
    <property type="molecule type" value="Genomic_DNA"/>
</dbReference>